<keyword evidence="4" id="KW-1185">Reference proteome</keyword>
<accession>A0A9D3T0P7</accession>
<dbReference type="InterPro" id="IPR046427">
    <property type="entry name" value="Legumain_prodom_sf"/>
</dbReference>
<comment type="caution">
    <text evidence="3">The sequence shown here is derived from an EMBL/GenBank/DDBJ whole genome shotgun (WGS) entry which is preliminary data.</text>
</comment>
<evidence type="ECO:0000313" key="3">
    <source>
        <dbReference type="EMBL" id="KAG7461602.1"/>
    </source>
</evidence>
<organism evidence="3 4">
    <name type="scientific">Megalops atlanticus</name>
    <name type="common">Tarpon</name>
    <name type="synonym">Clupea gigantea</name>
    <dbReference type="NCBI Taxonomy" id="7932"/>
    <lineage>
        <taxon>Eukaryota</taxon>
        <taxon>Metazoa</taxon>
        <taxon>Chordata</taxon>
        <taxon>Craniata</taxon>
        <taxon>Vertebrata</taxon>
        <taxon>Euteleostomi</taxon>
        <taxon>Actinopterygii</taxon>
        <taxon>Neopterygii</taxon>
        <taxon>Teleostei</taxon>
        <taxon>Elopiformes</taxon>
        <taxon>Megalopidae</taxon>
        <taxon>Megalops</taxon>
    </lineage>
</organism>
<protein>
    <recommendedName>
        <fullName evidence="2">Legumain prodomain domain-containing protein</fullName>
    </recommendedName>
</protein>
<dbReference type="Pfam" id="PF20985">
    <property type="entry name" value="Legum_prodom"/>
    <property type="match status" value="1"/>
</dbReference>
<evidence type="ECO:0000256" key="1">
    <source>
        <dbReference type="SAM" id="SignalP"/>
    </source>
</evidence>
<reference evidence="3" key="1">
    <citation type="submission" date="2021-01" db="EMBL/GenBank/DDBJ databases">
        <authorList>
            <person name="Zahm M."/>
            <person name="Roques C."/>
            <person name="Cabau C."/>
            <person name="Klopp C."/>
            <person name="Donnadieu C."/>
            <person name="Jouanno E."/>
            <person name="Lampietro C."/>
            <person name="Louis A."/>
            <person name="Herpin A."/>
            <person name="Echchiki A."/>
            <person name="Berthelot C."/>
            <person name="Parey E."/>
            <person name="Roest-Crollius H."/>
            <person name="Braasch I."/>
            <person name="Postlethwait J."/>
            <person name="Bobe J."/>
            <person name="Montfort J."/>
            <person name="Bouchez O."/>
            <person name="Begum T."/>
            <person name="Mejri S."/>
            <person name="Adams A."/>
            <person name="Chen W.-J."/>
            <person name="Guiguen Y."/>
        </authorList>
    </citation>
    <scope>NUCLEOTIDE SEQUENCE</scope>
    <source>
        <strain evidence="3">YG-15Mar2019-1</strain>
        <tissue evidence="3">Brain</tissue>
    </source>
</reference>
<feature type="domain" description="Legumain prodomain" evidence="2">
    <location>
        <begin position="63"/>
        <end position="157"/>
    </location>
</feature>
<evidence type="ECO:0000313" key="4">
    <source>
        <dbReference type="Proteomes" id="UP001046870"/>
    </source>
</evidence>
<name>A0A9D3T0P7_MEGAT</name>
<dbReference type="EMBL" id="JAFDVH010000017">
    <property type="protein sequence ID" value="KAG7461602.1"/>
    <property type="molecule type" value="Genomic_DNA"/>
</dbReference>
<dbReference type="OrthoDB" id="9936403at2759"/>
<dbReference type="CDD" id="cd21115">
    <property type="entry name" value="legumain_C"/>
    <property type="match status" value="1"/>
</dbReference>
<dbReference type="AlphaFoldDB" id="A0A9D3T0P7"/>
<proteinExistence type="predicted"/>
<evidence type="ECO:0000259" key="2">
    <source>
        <dbReference type="Pfam" id="PF20985"/>
    </source>
</evidence>
<dbReference type="InterPro" id="IPR048501">
    <property type="entry name" value="Legum_prodom"/>
</dbReference>
<gene>
    <name evidence="3" type="ORF">MATL_G00192940</name>
</gene>
<feature type="signal peptide" evidence="1">
    <location>
        <begin position="1"/>
        <end position="22"/>
    </location>
</feature>
<dbReference type="Proteomes" id="UP001046870">
    <property type="component" value="Chromosome 17"/>
</dbReference>
<sequence>MLTVICVEIILQLLLLVASSVGDLWSAMEVKDCVANPDARVALLQRRIQSAGSHAEKEKLERELYEHMQTREAVRASVIQVIQKATDSKEQALHVQSAKSTDITNPKMYREVVEYYKVKCFNWHEPKYEFALQFMHLFANLCREQTSLERIKTAIDDVSESLKREDVS</sequence>
<dbReference type="Gene3D" id="1.10.132.130">
    <property type="match status" value="1"/>
</dbReference>
<keyword evidence="1" id="KW-0732">Signal</keyword>
<feature type="chain" id="PRO_5039138945" description="Legumain prodomain domain-containing protein" evidence="1">
    <location>
        <begin position="23"/>
        <end position="168"/>
    </location>
</feature>